<feature type="transmembrane region" description="Helical" evidence="2">
    <location>
        <begin position="6"/>
        <end position="27"/>
    </location>
</feature>
<keyword evidence="4" id="KW-1185">Reference proteome</keyword>
<proteinExistence type="predicted"/>
<keyword evidence="2" id="KW-0472">Membrane</keyword>
<accession>A0A238BTI0</accession>
<dbReference type="AlphaFoldDB" id="A0A238BTI0"/>
<evidence type="ECO:0000313" key="3">
    <source>
        <dbReference type="EMBL" id="OZC07878.1"/>
    </source>
</evidence>
<keyword evidence="2" id="KW-0812">Transmembrane</keyword>
<reference evidence="3 4" key="1">
    <citation type="submission" date="2015-12" db="EMBL/GenBank/DDBJ databases">
        <title>Draft genome of the nematode, Onchocerca flexuosa.</title>
        <authorList>
            <person name="Mitreva M."/>
        </authorList>
    </citation>
    <scope>NUCLEOTIDE SEQUENCE [LARGE SCALE GENOMIC DNA]</scope>
    <source>
        <strain evidence="3">Red Deer</strain>
    </source>
</reference>
<protein>
    <submittedName>
        <fullName evidence="3">Uncharacterized protein</fullName>
    </submittedName>
</protein>
<evidence type="ECO:0000313" key="4">
    <source>
        <dbReference type="Proteomes" id="UP000242913"/>
    </source>
</evidence>
<keyword evidence="2" id="KW-1133">Transmembrane helix</keyword>
<feature type="compositionally biased region" description="Basic and acidic residues" evidence="1">
    <location>
        <begin position="184"/>
        <end position="209"/>
    </location>
</feature>
<organism evidence="3 4">
    <name type="scientific">Onchocerca flexuosa</name>
    <dbReference type="NCBI Taxonomy" id="387005"/>
    <lineage>
        <taxon>Eukaryota</taxon>
        <taxon>Metazoa</taxon>
        <taxon>Ecdysozoa</taxon>
        <taxon>Nematoda</taxon>
        <taxon>Chromadorea</taxon>
        <taxon>Rhabditida</taxon>
        <taxon>Spirurina</taxon>
        <taxon>Spiruromorpha</taxon>
        <taxon>Filarioidea</taxon>
        <taxon>Onchocercidae</taxon>
        <taxon>Onchocerca</taxon>
    </lineage>
</organism>
<gene>
    <name evidence="3" type="ORF">X798_05090</name>
</gene>
<name>A0A238BTI0_9BILA</name>
<feature type="compositionally biased region" description="Polar residues" evidence="1">
    <location>
        <begin position="165"/>
        <end position="174"/>
    </location>
</feature>
<sequence length="227" mass="26492">MIITLFIFFIIFAILGFLAIWLLCAYFRRKSRKQIEKELQRRRDDKNQLKLDMFRKKQLELQMLTAIRDTKISSKEPLSFFSREPNARISSMSHILSPKSGQDPRLLDSRPYESPSAVQPVPPTEIKMVENKMRKEIEDLKLLPATTARTPSQKTKKEEKFLIETDSSQQSGEIKSQPVRHTKTSKEKEKAYQAKPKEKLVKKDEKHKKSEIAASSMVRFDKLLLII</sequence>
<dbReference type="Proteomes" id="UP000242913">
    <property type="component" value="Unassembled WGS sequence"/>
</dbReference>
<evidence type="ECO:0000256" key="1">
    <source>
        <dbReference type="SAM" id="MobiDB-lite"/>
    </source>
</evidence>
<feature type="region of interest" description="Disordered" evidence="1">
    <location>
        <begin position="149"/>
        <end position="209"/>
    </location>
</feature>
<dbReference type="OrthoDB" id="5851542at2759"/>
<evidence type="ECO:0000256" key="2">
    <source>
        <dbReference type="SAM" id="Phobius"/>
    </source>
</evidence>
<dbReference type="EMBL" id="KZ270019">
    <property type="protein sequence ID" value="OZC07878.1"/>
    <property type="molecule type" value="Genomic_DNA"/>
</dbReference>